<feature type="domain" description="RES" evidence="1">
    <location>
        <begin position="33"/>
        <end position="169"/>
    </location>
</feature>
<dbReference type="Pfam" id="PF08808">
    <property type="entry name" value="RES"/>
    <property type="match status" value="1"/>
</dbReference>
<reference evidence="2" key="1">
    <citation type="submission" date="2020-02" db="EMBL/GenBank/DDBJ databases">
        <authorList>
            <person name="Meier V. D."/>
        </authorList>
    </citation>
    <scope>NUCLEOTIDE SEQUENCE</scope>
    <source>
        <strain evidence="2">AVDCRST_MAG89</strain>
    </source>
</reference>
<dbReference type="AlphaFoldDB" id="A0A6J4LJI7"/>
<dbReference type="InterPro" id="IPR014914">
    <property type="entry name" value="RES_dom"/>
</dbReference>
<proteinExistence type="predicted"/>
<sequence length="193" mass="21269">MPFRLPDDPPIVEVPLDRVLWRVHLLRYGPIWFGPGEGAAARGRFDAPGGEYGSCYFGESLGVALLEALVRGRKRPLISRAELEERGGSAFGVAAPLRMLQLEGAGLPSFGISAHEVMGNDYAGCQDLARRVHARFPEVDGIQYRSRWDSGSLCWAVFDRAESRIGGLVRTHRMDDASVVVPALRPYRHVSVI</sequence>
<evidence type="ECO:0000313" key="2">
    <source>
        <dbReference type="EMBL" id="CAA9330617.1"/>
    </source>
</evidence>
<evidence type="ECO:0000259" key="1">
    <source>
        <dbReference type="SMART" id="SM00953"/>
    </source>
</evidence>
<accession>A0A6J4LJI7</accession>
<name>A0A6J4LJI7_9BACT</name>
<dbReference type="SMART" id="SM00953">
    <property type="entry name" value="RES"/>
    <property type="match status" value="1"/>
</dbReference>
<organism evidence="2">
    <name type="scientific">uncultured Gemmatimonadota bacterium</name>
    <dbReference type="NCBI Taxonomy" id="203437"/>
    <lineage>
        <taxon>Bacteria</taxon>
        <taxon>Pseudomonadati</taxon>
        <taxon>Gemmatimonadota</taxon>
        <taxon>environmental samples</taxon>
    </lineage>
</organism>
<dbReference type="EMBL" id="CADCTV010000443">
    <property type="protein sequence ID" value="CAA9330617.1"/>
    <property type="molecule type" value="Genomic_DNA"/>
</dbReference>
<gene>
    <name evidence="2" type="ORF">AVDCRST_MAG89-2100</name>
</gene>
<protein>
    <recommendedName>
        <fullName evidence="1">RES domain-containing protein</fullName>
    </recommendedName>
</protein>